<evidence type="ECO:0000256" key="7">
    <source>
        <dbReference type="SAM" id="Phobius"/>
    </source>
</evidence>
<feature type="transmembrane region" description="Helical" evidence="7">
    <location>
        <begin position="386"/>
        <end position="410"/>
    </location>
</feature>
<sequence>MNSNIQARPASGPSSHHGSEHDRLKRDVTAFQSFAVAFGFVSIATGIFTAYGAMLSTSGPMGIWTWPVVVVGQLMVALVLGSLAARIPVTGYVYQWTSRISNPVFGWIMGWISFTFLAIVLCAVDYTIASTVLPVLFGYEGTAMNAWWITSLVIVAQAVMIAFSTKFTQRFNAVAVTIQLVGMIGLVVLLFAVGAINNELDFANLTSTGAIGVEGYYAFGELTKAGPWIMGTLLGAFTIVGFESAANLAEETREPARVVPRAMWQAVLSLGVIGMLFLIAVTALLGDPTALGASATPIADVISRVLGPIVGNFLLVLVVISIFSCGLVILLSGTRLVWAMSRDERFPGWQLWHKISPTLHTPVNATIFVAVIGQVILALFSQQTDALFSLFSAATLLPAIIYAVTVLMYAAKRHQLPPSQGFTLGAWEVPVLVLAIAWLAFELAIFRDASFAKPWSYVAVMFGLGALYLGYLLVSRGGPGGLKMPELIAIDSILDADRGADFNAMPAE</sequence>
<dbReference type="Proteomes" id="UP000295351">
    <property type="component" value="Unassembled WGS sequence"/>
</dbReference>
<organism evidence="8 9">
    <name type="scientific">Shinella granuli</name>
    <dbReference type="NCBI Taxonomy" id="323621"/>
    <lineage>
        <taxon>Bacteria</taxon>
        <taxon>Pseudomonadati</taxon>
        <taxon>Pseudomonadota</taxon>
        <taxon>Alphaproteobacteria</taxon>
        <taxon>Hyphomicrobiales</taxon>
        <taxon>Rhizobiaceae</taxon>
        <taxon>Shinella</taxon>
    </lineage>
</organism>
<feature type="transmembrane region" description="Helical" evidence="7">
    <location>
        <begin position="30"/>
        <end position="51"/>
    </location>
</feature>
<dbReference type="EMBL" id="SLVX01000003">
    <property type="protein sequence ID" value="TCN46847.1"/>
    <property type="molecule type" value="Genomic_DNA"/>
</dbReference>
<proteinExistence type="predicted"/>
<dbReference type="GO" id="GO:0016020">
    <property type="term" value="C:membrane"/>
    <property type="evidence" value="ECO:0007669"/>
    <property type="project" value="UniProtKB-SubCell"/>
</dbReference>
<keyword evidence="3 7" id="KW-0812">Transmembrane</keyword>
<dbReference type="RefSeq" id="WP_133033451.1">
    <property type="nucleotide sequence ID" value="NZ_BAABEI010000012.1"/>
</dbReference>
<feature type="region of interest" description="Disordered" evidence="6">
    <location>
        <begin position="1"/>
        <end position="21"/>
    </location>
</feature>
<feature type="transmembrane region" description="Helical" evidence="7">
    <location>
        <begin position="63"/>
        <end position="83"/>
    </location>
</feature>
<evidence type="ECO:0000256" key="2">
    <source>
        <dbReference type="ARBA" id="ARBA00022448"/>
    </source>
</evidence>
<keyword evidence="5 7" id="KW-0472">Membrane</keyword>
<evidence type="ECO:0000313" key="9">
    <source>
        <dbReference type="Proteomes" id="UP000295351"/>
    </source>
</evidence>
<keyword evidence="9" id="KW-1185">Reference proteome</keyword>
<comment type="caution">
    <text evidence="8">The sequence shown here is derived from an EMBL/GenBank/DDBJ whole genome shotgun (WGS) entry which is preliminary data.</text>
</comment>
<feature type="transmembrane region" description="Helical" evidence="7">
    <location>
        <begin position="305"/>
        <end position="338"/>
    </location>
</feature>
<feature type="transmembrane region" description="Helical" evidence="7">
    <location>
        <begin position="263"/>
        <end position="285"/>
    </location>
</feature>
<evidence type="ECO:0000256" key="3">
    <source>
        <dbReference type="ARBA" id="ARBA00022692"/>
    </source>
</evidence>
<feature type="transmembrane region" description="Helical" evidence="7">
    <location>
        <begin position="422"/>
        <end position="443"/>
    </location>
</feature>
<protein>
    <submittedName>
        <fullName evidence="8">Amino acid/polyamine/organocation transporter (APC superfamily)</fullName>
    </submittedName>
</protein>
<reference evidence="8 9" key="1">
    <citation type="submission" date="2019-03" db="EMBL/GenBank/DDBJ databases">
        <title>Genomic Encyclopedia of Type Strains, Phase IV (KMG-IV): sequencing the most valuable type-strain genomes for metagenomic binning, comparative biology and taxonomic classification.</title>
        <authorList>
            <person name="Goeker M."/>
        </authorList>
    </citation>
    <scope>NUCLEOTIDE SEQUENCE [LARGE SCALE GENOMIC DNA]</scope>
    <source>
        <strain evidence="8 9">DSM 18401</strain>
    </source>
</reference>
<evidence type="ECO:0000256" key="1">
    <source>
        <dbReference type="ARBA" id="ARBA00004141"/>
    </source>
</evidence>
<dbReference type="Pfam" id="PF13520">
    <property type="entry name" value="AA_permease_2"/>
    <property type="match status" value="1"/>
</dbReference>
<feature type="transmembrane region" description="Helical" evidence="7">
    <location>
        <begin position="104"/>
        <end position="126"/>
    </location>
</feature>
<dbReference type="PIRSF" id="PIRSF006060">
    <property type="entry name" value="AA_transporter"/>
    <property type="match status" value="1"/>
</dbReference>
<feature type="transmembrane region" description="Helical" evidence="7">
    <location>
        <begin position="171"/>
        <end position="196"/>
    </location>
</feature>
<keyword evidence="2" id="KW-0813">Transport</keyword>
<evidence type="ECO:0000256" key="5">
    <source>
        <dbReference type="ARBA" id="ARBA00023136"/>
    </source>
</evidence>
<name>A0A4R2CYL7_SHIGR</name>
<evidence type="ECO:0000256" key="6">
    <source>
        <dbReference type="SAM" id="MobiDB-lite"/>
    </source>
</evidence>
<dbReference type="Gene3D" id="1.20.1740.10">
    <property type="entry name" value="Amino acid/polyamine transporter I"/>
    <property type="match status" value="1"/>
</dbReference>
<dbReference type="GO" id="GO:0022857">
    <property type="term" value="F:transmembrane transporter activity"/>
    <property type="evidence" value="ECO:0007669"/>
    <property type="project" value="InterPro"/>
</dbReference>
<feature type="transmembrane region" description="Helical" evidence="7">
    <location>
        <begin position="146"/>
        <end position="164"/>
    </location>
</feature>
<dbReference type="AlphaFoldDB" id="A0A4R2CYL7"/>
<dbReference type="InterPro" id="IPR002293">
    <property type="entry name" value="AA/rel_permease1"/>
</dbReference>
<keyword evidence="4 7" id="KW-1133">Transmembrane helix</keyword>
<dbReference type="PANTHER" id="PTHR45649:SF26">
    <property type="entry name" value="OS04G0435100 PROTEIN"/>
    <property type="match status" value="1"/>
</dbReference>
<feature type="compositionally biased region" description="Polar residues" evidence="6">
    <location>
        <begin position="1"/>
        <end position="16"/>
    </location>
</feature>
<feature type="transmembrane region" description="Helical" evidence="7">
    <location>
        <begin position="455"/>
        <end position="474"/>
    </location>
</feature>
<feature type="transmembrane region" description="Helical" evidence="7">
    <location>
        <begin position="225"/>
        <end position="242"/>
    </location>
</feature>
<gene>
    <name evidence="8" type="ORF">EV665_10315</name>
</gene>
<evidence type="ECO:0000313" key="8">
    <source>
        <dbReference type="EMBL" id="TCN46847.1"/>
    </source>
</evidence>
<feature type="transmembrane region" description="Helical" evidence="7">
    <location>
        <begin position="359"/>
        <end position="380"/>
    </location>
</feature>
<dbReference type="PANTHER" id="PTHR45649">
    <property type="entry name" value="AMINO-ACID PERMEASE BAT1"/>
    <property type="match status" value="1"/>
</dbReference>
<accession>A0A4R2CYL7</accession>
<comment type="subcellular location">
    <subcellularLocation>
        <location evidence="1">Membrane</location>
        <topology evidence="1">Multi-pass membrane protein</topology>
    </subcellularLocation>
</comment>
<evidence type="ECO:0000256" key="4">
    <source>
        <dbReference type="ARBA" id="ARBA00022989"/>
    </source>
</evidence>